<evidence type="ECO:0000313" key="3">
    <source>
        <dbReference type="Proteomes" id="UP000554482"/>
    </source>
</evidence>
<proteinExistence type="predicted"/>
<feature type="region of interest" description="Disordered" evidence="1">
    <location>
        <begin position="306"/>
        <end position="333"/>
    </location>
</feature>
<comment type="caution">
    <text evidence="2">The sequence shown here is derived from an EMBL/GenBank/DDBJ whole genome shotgun (WGS) entry which is preliminary data.</text>
</comment>
<dbReference type="Proteomes" id="UP000554482">
    <property type="component" value="Unassembled WGS sequence"/>
</dbReference>
<feature type="region of interest" description="Disordered" evidence="1">
    <location>
        <begin position="430"/>
        <end position="459"/>
    </location>
</feature>
<evidence type="ECO:0000313" key="2">
    <source>
        <dbReference type="EMBL" id="KAF5206320.1"/>
    </source>
</evidence>
<dbReference type="EMBL" id="JABWDY010002886">
    <property type="protein sequence ID" value="KAF5206320.1"/>
    <property type="molecule type" value="Genomic_DNA"/>
</dbReference>
<feature type="region of interest" description="Disordered" evidence="1">
    <location>
        <begin position="529"/>
        <end position="554"/>
    </location>
</feature>
<dbReference type="AlphaFoldDB" id="A0A7J6XCZ1"/>
<evidence type="ECO:0000256" key="1">
    <source>
        <dbReference type="SAM" id="MobiDB-lite"/>
    </source>
</evidence>
<dbReference type="OrthoDB" id="2011495at2759"/>
<keyword evidence="3" id="KW-1185">Reference proteome</keyword>
<protein>
    <submittedName>
        <fullName evidence="2">Uncharacterized protein</fullName>
    </submittedName>
</protein>
<sequence>MRFQDEVVSILGCLKTNEKGRYAHFTCFTKSTKGKGKILCVPAGVEKDGWAVAGLAFLGLFHQGIKDAGWVDNKPSEIVFNNHSQRPQEWRDWPPLGKVDNQQDWKQVVMGQPKVVVHANHGILNCSWWSTVVVCTPSTRVDSWRPILNKIISVYGEAEMTGLDTGEALVFMKSNVEAERLANMKPLIWEKNMIYFRRWRPDFNALSPKQLNPKKTVLYLIGMPLHLKKKEIVEILVKKFCNKFEINEDSLLIKNTTVKMEALGVALEDIPRVVCLEERGFSHKILIEIETEASLILNIPDAPAELSGESINNEDDDQPSVNGPTEAKGGNHRWQWEYSNSGPVKQFELKQKREHVAKEEWLTWRPLKKKGGPQHVTTSDIYGGGTGSVKSVDVCSKGKQIMADPGLGKDSFFGPLIDLTSAEEFEEYMSTDHPQKSVIKSQSRWGPKKNSSWGAGPSLNVGKRKLGAHVWKKKRERNSKLVQEVLKSMKLHSTEPVDVAQVGEAGAFINNAKECLEMRDCARPCQSSQSIQDRARSDQVGAADSELSGPPGFVKRSHCENSVEALREKLNLGCRQVRNKEELVEWIIHSAKHLAVGLGMTSNRGPDFIESSLIATGNKNFSESGPEKMNDDEVERLNYAKSNLVSGEEEVT</sequence>
<organism evidence="2 3">
    <name type="scientific">Thalictrum thalictroides</name>
    <name type="common">Rue-anemone</name>
    <name type="synonym">Anemone thalictroides</name>
    <dbReference type="NCBI Taxonomy" id="46969"/>
    <lineage>
        <taxon>Eukaryota</taxon>
        <taxon>Viridiplantae</taxon>
        <taxon>Streptophyta</taxon>
        <taxon>Embryophyta</taxon>
        <taxon>Tracheophyta</taxon>
        <taxon>Spermatophyta</taxon>
        <taxon>Magnoliopsida</taxon>
        <taxon>Ranunculales</taxon>
        <taxon>Ranunculaceae</taxon>
        <taxon>Thalictroideae</taxon>
        <taxon>Thalictrum</taxon>
    </lineage>
</organism>
<accession>A0A7J6XCZ1</accession>
<gene>
    <name evidence="2" type="ORF">FRX31_004094</name>
</gene>
<feature type="compositionally biased region" description="Polar residues" evidence="1">
    <location>
        <begin position="438"/>
        <end position="453"/>
    </location>
</feature>
<reference evidence="2 3" key="1">
    <citation type="submission" date="2020-06" db="EMBL/GenBank/DDBJ databases">
        <title>Transcriptomic and genomic resources for Thalictrum thalictroides and T. hernandezii: Facilitating candidate gene discovery in an emerging model plant lineage.</title>
        <authorList>
            <person name="Arias T."/>
            <person name="Riano-Pachon D.M."/>
            <person name="Di Stilio V.S."/>
        </authorList>
    </citation>
    <scope>NUCLEOTIDE SEQUENCE [LARGE SCALE GENOMIC DNA]</scope>
    <source>
        <strain evidence="3">cv. WT478/WT964</strain>
        <tissue evidence="2">Leaves</tissue>
    </source>
</reference>
<name>A0A7J6XCZ1_THATH</name>